<comment type="caution">
    <text evidence="1">The sequence shown here is derived from an EMBL/GenBank/DDBJ whole genome shotgun (WGS) entry which is preliminary data.</text>
</comment>
<dbReference type="AlphaFoldDB" id="A0A645H4T5"/>
<gene>
    <name evidence="1" type="ORF">SDC9_181497</name>
</gene>
<evidence type="ECO:0000313" key="1">
    <source>
        <dbReference type="EMBL" id="MPN34005.1"/>
    </source>
</evidence>
<accession>A0A645H4T5</accession>
<proteinExistence type="predicted"/>
<protein>
    <submittedName>
        <fullName evidence="1">Uncharacterized protein</fullName>
    </submittedName>
</protein>
<organism evidence="1">
    <name type="scientific">bioreactor metagenome</name>
    <dbReference type="NCBI Taxonomy" id="1076179"/>
    <lineage>
        <taxon>unclassified sequences</taxon>
        <taxon>metagenomes</taxon>
        <taxon>ecological metagenomes</taxon>
    </lineage>
</organism>
<dbReference type="EMBL" id="VSSQ01086825">
    <property type="protein sequence ID" value="MPN34005.1"/>
    <property type="molecule type" value="Genomic_DNA"/>
</dbReference>
<name>A0A645H4T5_9ZZZZ</name>
<sequence length="109" mass="12522">MLSGMVPHIYHLRCLLDCTECSFTHALGLTHKCYDSSVSGSTRVYIQKFDTLYSFNDIGYLFDNRQIPPLAKVRDTFDNLFVHYIFVYLFISSTPRGNMAFNFGTSNSK</sequence>
<reference evidence="1" key="1">
    <citation type="submission" date="2019-08" db="EMBL/GenBank/DDBJ databases">
        <authorList>
            <person name="Kucharzyk K."/>
            <person name="Murdoch R.W."/>
            <person name="Higgins S."/>
            <person name="Loffler F."/>
        </authorList>
    </citation>
    <scope>NUCLEOTIDE SEQUENCE</scope>
</reference>